<name>A0ABT7LD49_9BURK</name>
<evidence type="ECO:0000313" key="2">
    <source>
        <dbReference type="EMBL" id="MDL5030787.1"/>
    </source>
</evidence>
<gene>
    <name evidence="2" type="ORF">QRD43_02620</name>
</gene>
<feature type="domain" description="GST N-terminal" evidence="1">
    <location>
        <begin position="1"/>
        <end position="81"/>
    </location>
</feature>
<dbReference type="InterPro" id="IPR036249">
    <property type="entry name" value="Thioredoxin-like_sf"/>
</dbReference>
<dbReference type="RefSeq" id="WP_285980914.1">
    <property type="nucleotide sequence ID" value="NZ_JASVDS010000001.1"/>
</dbReference>
<dbReference type="InterPro" id="IPR004045">
    <property type="entry name" value="Glutathione_S-Trfase_N"/>
</dbReference>
<dbReference type="Pfam" id="PF13409">
    <property type="entry name" value="GST_N_2"/>
    <property type="match status" value="1"/>
</dbReference>
<dbReference type="CDD" id="cd03057">
    <property type="entry name" value="GST_N_Beta"/>
    <property type="match status" value="1"/>
</dbReference>
<keyword evidence="3" id="KW-1185">Reference proteome</keyword>
<dbReference type="PROSITE" id="PS50404">
    <property type="entry name" value="GST_NTER"/>
    <property type="match status" value="1"/>
</dbReference>
<accession>A0ABT7LD49</accession>
<dbReference type="EMBL" id="JASVDS010000001">
    <property type="protein sequence ID" value="MDL5030787.1"/>
    <property type="molecule type" value="Genomic_DNA"/>
</dbReference>
<dbReference type="Proteomes" id="UP001238603">
    <property type="component" value="Unassembled WGS sequence"/>
</dbReference>
<comment type="caution">
    <text evidence="2">The sequence shown here is derived from an EMBL/GenBank/DDBJ whole genome shotgun (WGS) entry which is preliminary data.</text>
</comment>
<dbReference type="SUPFAM" id="SSF52833">
    <property type="entry name" value="Thioredoxin-like"/>
    <property type="match status" value="1"/>
</dbReference>
<evidence type="ECO:0000259" key="1">
    <source>
        <dbReference type="PROSITE" id="PS50404"/>
    </source>
</evidence>
<dbReference type="Gene3D" id="1.20.1050.10">
    <property type="match status" value="1"/>
</dbReference>
<organism evidence="2 3">
    <name type="scientific">Roseateles subflavus</name>
    <dbReference type="NCBI Taxonomy" id="3053353"/>
    <lineage>
        <taxon>Bacteria</taxon>
        <taxon>Pseudomonadati</taxon>
        <taxon>Pseudomonadota</taxon>
        <taxon>Betaproteobacteria</taxon>
        <taxon>Burkholderiales</taxon>
        <taxon>Sphaerotilaceae</taxon>
        <taxon>Roseateles</taxon>
    </lineage>
</organism>
<sequence length="218" mass="23541">MHVLFGYPGSGSAAVECALTRAGLDFEQRQAASWDPQSDREALARVNPLQQIPTLVLPDGTVLSESAAILIHLGLTHPAAGLLPAEPSPRAQAMRGLVYIAANCYAAISISDYPERWLRDADPGSCERLRAGTRDRLHAHWCLFADTFGALLPPADAGPQPPPDALALLATVVSRWSGTRPCLAKERPAFLAQLQRIERQASVAAIFERHWPATPETP</sequence>
<reference evidence="2 3" key="1">
    <citation type="submission" date="2023-06" db="EMBL/GenBank/DDBJ databases">
        <title>Pelomonas sp. APW6 16S ribosomal RNA gene genome sequencing and assembly.</title>
        <authorList>
            <person name="Woo H."/>
        </authorList>
    </citation>
    <scope>NUCLEOTIDE SEQUENCE [LARGE SCALE GENOMIC DNA]</scope>
    <source>
        <strain evidence="2 3">APW6</strain>
    </source>
</reference>
<protein>
    <submittedName>
        <fullName evidence="2">Glutathione S-transferase</fullName>
    </submittedName>
</protein>
<dbReference type="Gene3D" id="3.40.30.10">
    <property type="entry name" value="Glutaredoxin"/>
    <property type="match status" value="1"/>
</dbReference>
<evidence type="ECO:0000313" key="3">
    <source>
        <dbReference type="Proteomes" id="UP001238603"/>
    </source>
</evidence>
<proteinExistence type="predicted"/>